<keyword evidence="9" id="KW-0472">Membrane</keyword>
<evidence type="ECO:0000256" key="1">
    <source>
        <dbReference type="ARBA" id="ARBA00004323"/>
    </source>
</evidence>
<dbReference type="InterPro" id="IPR003859">
    <property type="entry name" value="Galactosyl_T"/>
</dbReference>
<evidence type="ECO:0000256" key="2">
    <source>
        <dbReference type="ARBA" id="ARBA00004922"/>
    </source>
</evidence>
<sequence>MVYELEYLAGDVRFNRAKLLNVGYLKALKDYNWDCFIHHDVDLIPENDQNLYVCEEQPKHPAVGRNSTGYKLRYKGYFGGVSAMTVDQFHQVNGFPNTYWGGEDDDLRILIQLQKMTIVCTPAEVARYTMVFHKRDSGYQVNKDRSGRLGPVAPAVCKLQRPLELPQRELSYKKSKLERRTILVLCRSATLVLAYLMLKQNMTLVKAIKTVKEKEAFHPMMAPETAGQTSTSASVATWEVTEHVFVPNRHGTR</sequence>
<evidence type="ECO:0000259" key="13">
    <source>
        <dbReference type="Pfam" id="PF13733"/>
    </source>
</evidence>
<evidence type="ECO:0000313" key="14">
    <source>
        <dbReference type="EMBL" id="KAI7797879.1"/>
    </source>
</evidence>
<dbReference type="PANTHER" id="PTHR19300">
    <property type="entry name" value="BETA-1,4-GALACTOSYLTRANSFERASE"/>
    <property type="match status" value="1"/>
</dbReference>
<evidence type="ECO:0000256" key="5">
    <source>
        <dbReference type="ARBA" id="ARBA00022679"/>
    </source>
</evidence>
<reference evidence="14" key="1">
    <citation type="submission" date="2021-02" db="EMBL/GenBank/DDBJ databases">
        <title>Comparative genomics reveals that relaxation of natural selection precedes convergent phenotypic evolution of cavefish.</title>
        <authorList>
            <person name="Peng Z."/>
        </authorList>
    </citation>
    <scope>NUCLEOTIDE SEQUENCE</scope>
    <source>
        <tissue evidence="14">Muscle</tissue>
    </source>
</reference>
<dbReference type="Proteomes" id="UP001059041">
    <property type="component" value="Linkage Group LG17"/>
</dbReference>
<gene>
    <name evidence="14" type="ORF">IRJ41_020748</name>
</gene>
<evidence type="ECO:0000256" key="9">
    <source>
        <dbReference type="ARBA" id="ARBA00023136"/>
    </source>
</evidence>
<evidence type="ECO:0000259" key="12">
    <source>
        <dbReference type="Pfam" id="PF02709"/>
    </source>
</evidence>
<name>A0A9W7TJ74_TRIRA</name>
<dbReference type="GO" id="GO:0005975">
    <property type="term" value="P:carbohydrate metabolic process"/>
    <property type="evidence" value="ECO:0007669"/>
    <property type="project" value="InterPro"/>
</dbReference>
<keyword evidence="5" id="KW-0808">Transferase</keyword>
<dbReference type="InterPro" id="IPR029021">
    <property type="entry name" value="Prot-tyrosine_phosphatase-like"/>
</dbReference>
<dbReference type="SUPFAM" id="SSF53448">
    <property type="entry name" value="Nucleotide-diphospho-sugar transferases"/>
    <property type="match status" value="1"/>
</dbReference>
<dbReference type="PRINTS" id="PR02050">
    <property type="entry name" value="B14GALTRFASE"/>
</dbReference>
<dbReference type="Pfam" id="PF13733">
    <property type="entry name" value="Glyco_transf_7N"/>
    <property type="match status" value="1"/>
</dbReference>
<dbReference type="GO" id="GO:0000139">
    <property type="term" value="C:Golgi membrane"/>
    <property type="evidence" value="ECO:0007669"/>
    <property type="project" value="UniProtKB-SubCell"/>
</dbReference>
<comment type="caution">
    <text evidence="14">The sequence shown here is derived from an EMBL/GenBank/DDBJ whole genome shotgun (WGS) entry which is preliminary data.</text>
</comment>
<dbReference type="GO" id="GO:0008378">
    <property type="term" value="F:galactosyltransferase activity"/>
    <property type="evidence" value="ECO:0007669"/>
    <property type="project" value="TreeGrafter"/>
</dbReference>
<evidence type="ECO:0000256" key="7">
    <source>
        <dbReference type="ARBA" id="ARBA00022968"/>
    </source>
</evidence>
<keyword evidence="10" id="KW-0325">Glycoprotein</keyword>
<dbReference type="InterPro" id="IPR027791">
    <property type="entry name" value="Galactosyl_T_C"/>
</dbReference>
<keyword evidence="4" id="KW-0328">Glycosyltransferase</keyword>
<evidence type="ECO:0000256" key="11">
    <source>
        <dbReference type="ARBA" id="ARBA00023211"/>
    </source>
</evidence>
<dbReference type="EMBL" id="JAFHDT010000017">
    <property type="protein sequence ID" value="KAI7797879.1"/>
    <property type="molecule type" value="Genomic_DNA"/>
</dbReference>
<dbReference type="AlphaFoldDB" id="A0A9W7TJ74"/>
<dbReference type="InterPro" id="IPR027995">
    <property type="entry name" value="Galactosyl_T_N"/>
</dbReference>
<dbReference type="PANTHER" id="PTHR19300:SF9">
    <property type="entry name" value="BETA-1,4-GALACTOSYLTRANSFERASE 4"/>
    <property type="match status" value="1"/>
</dbReference>
<feature type="domain" description="Galactosyltransferase N-terminal" evidence="13">
    <location>
        <begin position="9"/>
        <end position="55"/>
    </location>
</feature>
<proteinExistence type="inferred from homology"/>
<keyword evidence="11" id="KW-0464">Manganese</keyword>
<dbReference type="Gene3D" id="3.90.190.10">
    <property type="entry name" value="Protein tyrosine phosphatase superfamily"/>
    <property type="match status" value="1"/>
</dbReference>
<dbReference type="Gene3D" id="3.90.550.10">
    <property type="entry name" value="Spore Coat Polysaccharide Biosynthesis Protein SpsA, Chain A"/>
    <property type="match status" value="1"/>
</dbReference>
<dbReference type="SUPFAM" id="SSF52799">
    <property type="entry name" value="(Phosphotyrosine protein) phosphatases II"/>
    <property type="match status" value="1"/>
</dbReference>
<keyword evidence="6" id="KW-0812">Transmembrane</keyword>
<evidence type="ECO:0000256" key="3">
    <source>
        <dbReference type="ARBA" id="ARBA00005735"/>
    </source>
</evidence>
<evidence type="ECO:0000256" key="6">
    <source>
        <dbReference type="ARBA" id="ARBA00022692"/>
    </source>
</evidence>
<dbReference type="Pfam" id="PF02709">
    <property type="entry name" value="Glyco_transf_7C"/>
    <property type="match status" value="1"/>
</dbReference>
<comment type="similarity">
    <text evidence="3">Belongs to the glycosyltransferase 7 family.</text>
</comment>
<comment type="subcellular location">
    <subcellularLocation>
        <location evidence="1">Golgi apparatus membrane</location>
        <topology evidence="1">Single-pass type II membrane protein</topology>
    </subcellularLocation>
</comment>
<protein>
    <recommendedName>
        <fullName evidence="16">Beta-1,4-galactosyltransferase 4</fullName>
    </recommendedName>
</protein>
<accession>A0A9W7TJ74</accession>
<keyword evidence="8" id="KW-1133">Transmembrane helix</keyword>
<evidence type="ECO:0000313" key="15">
    <source>
        <dbReference type="Proteomes" id="UP001059041"/>
    </source>
</evidence>
<keyword evidence="15" id="KW-1185">Reference proteome</keyword>
<evidence type="ECO:0008006" key="16">
    <source>
        <dbReference type="Google" id="ProtNLM"/>
    </source>
</evidence>
<evidence type="ECO:0000256" key="10">
    <source>
        <dbReference type="ARBA" id="ARBA00023180"/>
    </source>
</evidence>
<organism evidence="14 15">
    <name type="scientific">Triplophysa rosa</name>
    <name type="common">Cave loach</name>
    <dbReference type="NCBI Taxonomy" id="992332"/>
    <lineage>
        <taxon>Eukaryota</taxon>
        <taxon>Metazoa</taxon>
        <taxon>Chordata</taxon>
        <taxon>Craniata</taxon>
        <taxon>Vertebrata</taxon>
        <taxon>Euteleostomi</taxon>
        <taxon>Actinopterygii</taxon>
        <taxon>Neopterygii</taxon>
        <taxon>Teleostei</taxon>
        <taxon>Ostariophysi</taxon>
        <taxon>Cypriniformes</taxon>
        <taxon>Nemacheilidae</taxon>
        <taxon>Triplophysa</taxon>
    </lineage>
</organism>
<comment type="pathway">
    <text evidence="2">Protein modification; protein glycosylation.</text>
</comment>
<keyword evidence="7" id="KW-0735">Signal-anchor</keyword>
<evidence type="ECO:0000256" key="4">
    <source>
        <dbReference type="ARBA" id="ARBA00022676"/>
    </source>
</evidence>
<dbReference type="InterPro" id="IPR029044">
    <property type="entry name" value="Nucleotide-diphossugar_trans"/>
</dbReference>
<evidence type="ECO:0000256" key="8">
    <source>
        <dbReference type="ARBA" id="ARBA00022989"/>
    </source>
</evidence>
<feature type="domain" description="Galactosyltransferase C-terminal" evidence="12">
    <location>
        <begin position="60"/>
        <end position="134"/>
    </location>
</feature>